<dbReference type="Gene3D" id="1.25.40.10">
    <property type="entry name" value="Tetratricopeptide repeat domain"/>
    <property type="match status" value="7"/>
</dbReference>
<evidence type="ECO:0000256" key="2">
    <source>
        <dbReference type="ARBA" id="ARBA00022737"/>
    </source>
</evidence>
<accession>A0A9Q1QA85</accession>
<comment type="caution">
    <text evidence="4">The sequence shown here is derived from an EMBL/GenBank/DDBJ whole genome shotgun (WGS) entry which is preliminary data.</text>
</comment>
<feature type="repeat" description="PPR" evidence="3">
    <location>
        <begin position="528"/>
        <end position="562"/>
    </location>
</feature>
<evidence type="ECO:0000313" key="5">
    <source>
        <dbReference type="Proteomes" id="UP001153076"/>
    </source>
</evidence>
<feature type="repeat" description="PPR" evidence="3">
    <location>
        <begin position="135"/>
        <end position="169"/>
    </location>
</feature>
<evidence type="ECO:0008006" key="6">
    <source>
        <dbReference type="Google" id="ProtNLM"/>
    </source>
</evidence>
<dbReference type="NCBIfam" id="TIGR00756">
    <property type="entry name" value="PPR"/>
    <property type="match status" value="6"/>
</dbReference>
<organism evidence="4 5">
    <name type="scientific">Carnegiea gigantea</name>
    <dbReference type="NCBI Taxonomy" id="171969"/>
    <lineage>
        <taxon>Eukaryota</taxon>
        <taxon>Viridiplantae</taxon>
        <taxon>Streptophyta</taxon>
        <taxon>Embryophyta</taxon>
        <taxon>Tracheophyta</taxon>
        <taxon>Spermatophyta</taxon>
        <taxon>Magnoliopsida</taxon>
        <taxon>eudicotyledons</taxon>
        <taxon>Gunneridae</taxon>
        <taxon>Pentapetalae</taxon>
        <taxon>Caryophyllales</taxon>
        <taxon>Cactineae</taxon>
        <taxon>Cactaceae</taxon>
        <taxon>Cactoideae</taxon>
        <taxon>Echinocereeae</taxon>
        <taxon>Carnegiea</taxon>
    </lineage>
</organism>
<feature type="repeat" description="PPR" evidence="3">
    <location>
        <begin position="378"/>
        <end position="412"/>
    </location>
</feature>
<keyword evidence="5" id="KW-1185">Reference proteome</keyword>
<dbReference type="EMBL" id="JAKOGI010000458">
    <property type="protein sequence ID" value="KAJ8434682.1"/>
    <property type="molecule type" value="Genomic_DNA"/>
</dbReference>
<dbReference type="PROSITE" id="PS51375">
    <property type="entry name" value="PPR"/>
    <property type="match status" value="9"/>
</dbReference>
<dbReference type="Pfam" id="PF01535">
    <property type="entry name" value="PPR"/>
    <property type="match status" value="4"/>
</dbReference>
<reference evidence="4" key="1">
    <citation type="submission" date="2022-04" db="EMBL/GenBank/DDBJ databases">
        <title>Carnegiea gigantea Genome sequencing and assembly v2.</title>
        <authorList>
            <person name="Copetti D."/>
            <person name="Sanderson M.J."/>
            <person name="Burquez A."/>
            <person name="Wojciechowski M.F."/>
        </authorList>
    </citation>
    <scope>NUCLEOTIDE SEQUENCE</scope>
    <source>
        <strain evidence="4">SGP5-SGP5p</strain>
        <tissue evidence="4">Aerial part</tissue>
    </source>
</reference>
<dbReference type="OrthoDB" id="185373at2759"/>
<dbReference type="PANTHER" id="PTHR47933">
    <property type="entry name" value="PENTATRICOPEPTIDE REPEAT-CONTAINING PROTEIN 1, MITOCHONDRIAL"/>
    <property type="match status" value="1"/>
</dbReference>
<sequence>MAKDGVLPANDPYSMLISEFGKASLVSGSLLWIKHMKVCGIFLNEVTMNTILNVLKDAGEFDLADRFYKDWCVGKVDVHSLGVNDMNEFGAESQSKPISLMHFLSTELFKIGGKKSNSDAVVLPEMENVVRKPQLTSTYNSMIDLYGKAGRLTDAVEVFVALLKAGVAPDTSTFSTMIHICGSHGNLTEAEALLNKMEERGVSPDTITYTTLLSLYAKAGNVDATLQWYWKIRKAGLFPDKVTCMVVLNMLCEKQLIQKVETVLSEMEKCNLNVPEHSVPRIIRMYVSKGLFDQARIFFEKCHVQGGLSSKIYGAIMDAYAKKGLFAGLRTFELMERVGLKANEVVYGALINGFTEAGRTEEPLHYYRKVEERGGLPNAKTYNALVSLYAEAGNVDAALQWYWKIRNAGLFPDVVTYRVMLNMLGEKQLIQEVETVLMEMEKCHENCVPKIMNMYLSKGLLDQARIFFKKCPGLLSDAIRTNEQMERAGLKANEVVYGALINGFAEAGRAEEALHYYRNMKDQGIRANQIVLTSLLKACCKRGYFEGAKVIYESLKKFEGGPDIVAFNIMISFYASLGIISEAKVTFDNLRQKGQADGAICAAMMEAYSNMGMVNEAAEVAEEMRQSVLLTDHESYKGSEPDIVTYTYLVDCYGRANMVEGMKRIYGLMRFHKIEANESLYDAIMNAYRNVNRPDLAKLVSQEKRLRFGSNQYFQSDIESEQYSEY</sequence>
<dbReference type="Proteomes" id="UP001153076">
    <property type="component" value="Unassembled WGS sequence"/>
</dbReference>
<feature type="repeat" description="PPR" evidence="3">
    <location>
        <begin position="642"/>
        <end position="676"/>
    </location>
</feature>
<evidence type="ECO:0000313" key="4">
    <source>
        <dbReference type="EMBL" id="KAJ8434682.1"/>
    </source>
</evidence>
<dbReference type="Pfam" id="PF13812">
    <property type="entry name" value="PPR_3"/>
    <property type="match status" value="1"/>
</dbReference>
<feature type="repeat" description="PPR" evidence="3">
    <location>
        <begin position="343"/>
        <end position="377"/>
    </location>
</feature>
<gene>
    <name evidence="4" type="ORF">Cgig2_024754</name>
</gene>
<name>A0A9Q1QA85_9CARY</name>
<dbReference type="Pfam" id="PF13041">
    <property type="entry name" value="PPR_2"/>
    <property type="match status" value="3"/>
</dbReference>
<feature type="repeat" description="PPR" evidence="3">
    <location>
        <begin position="563"/>
        <end position="597"/>
    </location>
</feature>
<feature type="repeat" description="PPR" evidence="3">
    <location>
        <begin position="493"/>
        <end position="527"/>
    </location>
</feature>
<protein>
    <recommendedName>
        <fullName evidence="6">Pentatricopeptide repeat-containing protein</fullName>
    </recommendedName>
</protein>
<keyword evidence="2" id="KW-0677">Repeat</keyword>
<feature type="repeat" description="PPR" evidence="3">
    <location>
        <begin position="205"/>
        <end position="239"/>
    </location>
</feature>
<dbReference type="InterPro" id="IPR051240">
    <property type="entry name" value="Mito_RNA-Proc/Resp"/>
</dbReference>
<dbReference type="AlphaFoldDB" id="A0A9Q1QA85"/>
<evidence type="ECO:0000256" key="3">
    <source>
        <dbReference type="PROSITE-ProRule" id="PRU00708"/>
    </source>
</evidence>
<comment type="similarity">
    <text evidence="1">Belongs to the PPR family. P subfamily.</text>
</comment>
<dbReference type="PANTHER" id="PTHR47933:SF10">
    <property type="entry name" value="OS03G0162900 PROTEIN"/>
    <property type="match status" value="1"/>
</dbReference>
<dbReference type="GO" id="GO:0003729">
    <property type="term" value="F:mRNA binding"/>
    <property type="evidence" value="ECO:0007669"/>
    <property type="project" value="TreeGrafter"/>
</dbReference>
<dbReference type="InterPro" id="IPR002885">
    <property type="entry name" value="PPR_rpt"/>
</dbReference>
<proteinExistence type="inferred from homology"/>
<evidence type="ECO:0000256" key="1">
    <source>
        <dbReference type="ARBA" id="ARBA00007626"/>
    </source>
</evidence>
<feature type="repeat" description="PPR" evidence="3">
    <location>
        <begin position="170"/>
        <end position="204"/>
    </location>
</feature>
<dbReference type="SUPFAM" id="SSF81901">
    <property type="entry name" value="HCP-like"/>
    <property type="match status" value="1"/>
</dbReference>
<dbReference type="InterPro" id="IPR011990">
    <property type="entry name" value="TPR-like_helical_dom_sf"/>
</dbReference>